<comment type="caution">
    <text evidence="1">The sequence shown here is derived from an EMBL/GenBank/DDBJ whole genome shotgun (WGS) entry which is preliminary data.</text>
</comment>
<name>A0ABQ1J9U7_9SPHN</name>
<dbReference type="Proteomes" id="UP000614261">
    <property type="component" value="Unassembled WGS sequence"/>
</dbReference>
<organism evidence="1 2">
    <name type="scientific">Blastomonas aquatica</name>
    <dbReference type="NCBI Taxonomy" id="1510276"/>
    <lineage>
        <taxon>Bacteria</taxon>
        <taxon>Pseudomonadati</taxon>
        <taxon>Pseudomonadota</taxon>
        <taxon>Alphaproteobacteria</taxon>
        <taxon>Sphingomonadales</taxon>
        <taxon>Sphingomonadaceae</taxon>
        <taxon>Blastomonas</taxon>
    </lineage>
</organism>
<evidence type="ECO:0000313" key="2">
    <source>
        <dbReference type="Proteomes" id="UP000614261"/>
    </source>
</evidence>
<dbReference type="InterPro" id="IPR011330">
    <property type="entry name" value="Glyco_hydro/deAcase_b/a-brl"/>
</dbReference>
<sequence>MMVTKVQFTVDTELSLRLFQQGASAQDNFDSSVAGKCRDGEYGIFYQMDRLEAAGLTGVFFVDPMPALVYGPGVIARIVEPILKRGHEVQLHIHTEWLEFAHDHEHAHLRGRNIADFSLDDQIRLLEQARALLMIAGAPKPTAFRAGNFGANDNTLRALSALGVQYDSSFNPAFLSGECAIDLPSQTPPFSEHLGVGIIPVSMIEDRPGNIRAVQLCALSAWEMRDALAHAAEDGWPCFTIVSHSFELLSRDRSRGNGIVIRRFEAMCRNIAEHNRLEPIGFNGLVPHAKKPMTTLPANFVRTALRYGEQAFSRMRYETGIASTLFFNEFAALDSIVAI</sequence>
<evidence type="ECO:0000313" key="1">
    <source>
        <dbReference type="EMBL" id="GGB63648.1"/>
    </source>
</evidence>
<dbReference type="SUPFAM" id="SSF88713">
    <property type="entry name" value="Glycoside hydrolase/deacetylase"/>
    <property type="match status" value="1"/>
</dbReference>
<dbReference type="EMBL" id="BMGD01000003">
    <property type="protein sequence ID" value="GGB63648.1"/>
    <property type="molecule type" value="Genomic_DNA"/>
</dbReference>
<evidence type="ECO:0008006" key="3">
    <source>
        <dbReference type="Google" id="ProtNLM"/>
    </source>
</evidence>
<keyword evidence="2" id="KW-1185">Reference proteome</keyword>
<gene>
    <name evidence="1" type="ORF">GCM10010833_18310</name>
</gene>
<accession>A0ABQ1J9U7</accession>
<dbReference type="CDD" id="cd10933">
    <property type="entry name" value="CE4_u9"/>
    <property type="match status" value="1"/>
</dbReference>
<proteinExistence type="predicted"/>
<protein>
    <recommendedName>
        <fullName evidence="3">Polysaccharide deacetylase</fullName>
    </recommendedName>
</protein>
<dbReference type="Gene3D" id="3.20.20.370">
    <property type="entry name" value="Glycoside hydrolase/deacetylase"/>
    <property type="match status" value="1"/>
</dbReference>
<dbReference type="RefSeq" id="WP_188514118.1">
    <property type="nucleotide sequence ID" value="NZ_BMGD01000003.1"/>
</dbReference>
<reference evidence="2" key="1">
    <citation type="journal article" date="2019" name="Int. J. Syst. Evol. Microbiol.">
        <title>The Global Catalogue of Microorganisms (GCM) 10K type strain sequencing project: providing services to taxonomists for standard genome sequencing and annotation.</title>
        <authorList>
            <consortium name="The Broad Institute Genomics Platform"/>
            <consortium name="The Broad Institute Genome Sequencing Center for Infectious Disease"/>
            <person name="Wu L."/>
            <person name="Ma J."/>
        </authorList>
    </citation>
    <scope>NUCLEOTIDE SEQUENCE [LARGE SCALE GENOMIC DNA]</scope>
    <source>
        <strain evidence="2">CGMCC 1.12851</strain>
    </source>
</reference>